<organism evidence="7 8">
    <name type="scientific">Scardovia wiggsiae F0424</name>
    <dbReference type="NCBI Taxonomy" id="857290"/>
    <lineage>
        <taxon>Bacteria</taxon>
        <taxon>Bacillati</taxon>
        <taxon>Actinomycetota</taxon>
        <taxon>Actinomycetes</taxon>
        <taxon>Bifidobacteriales</taxon>
        <taxon>Bifidobacteriaceae</taxon>
        <taxon>Scardovia</taxon>
    </lineage>
</organism>
<dbReference type="SUPFAM" id="SSF53167">
    <property type="entry name" value="Purine and uridine phosphorylases"/>
    <property type="match status" value="1"/>
</dbReference>
<dbReference type="Pfam" id="PF01048">
    <property type="entry name" value="PNP_UDP_1"/>
    <property type="match status" value="1"/>
</dbReference>
<keyword evidence="5" id="KW-0486">Methionine biosynthesis</keyword>
<dbReference type="InterPro" id="IPR000845">
    <property type="entry name" value="Nucleoside_phosphorylase_d"/>
</dbReference>
<dbReference type="UniPathway" id="UPA00904">
    <property type="reaction ID" value="UER00871"/>
</dbReference>
<dbReference type="AlphaFoldDB" id="J0D5A2"/>
<dbReference type="EC" id="3.2.2.9" evidence="2"/>
<dbReference type="EMBL" id="AGZS01000002">
    <property type="protein sequence ID" value="EJD65150.1"/>
    <property type="molecule type" value="Genomic_DNA"/>
</dbReference>
<dbReference type="eggNOG" id="COG0775">
    <property type="taxonomic scope" value="Bacteria"/>
</dbReference>
<evidence type="ECO:0000313" key="8">
    <source>
        <dbReference type="Proteomes" id="UP000006415"/>
    </source>
</evidence>
<dbReference type="GO" id="GO:0008930">
    <property type="term" value="F:methylthioadenosine nucleosidase activity"/>
    <property type="evidence" value="ECO:0007669"/>
    <property type="project" value="InterPro"/>
</dbReference>
<dbReference type="RefSeq" id="WP_007147661.1">
    <property type="nucleotide sequence ID" value="NZ_AKCI01000001.1"/>
</dbReference>
<dbReference type="CDD" id="cd09008">
    <property type="entry name" value="MTAN"/>
    <property type="match status" value="1"/>
</dbReference>
<dbReference type="GO" id="GO:0005829">
    <property type="term" value="C:cytosol"/>
    <property type="evidence" value="ECO:0007669"/>
    <property type="project" value="TreeGrafter"/>
</dbReference>
<dbReference type="InterPro" id="IPR035994">
    <property type="entry name" value="Nucleoside_phosphorylase_sf"/>
</dbReference>
<evidence type="ECO:0000256" key="4">
    <source>
        <dbReference type="ARBA" id="ARBA00022801"/>
    </source>
</evidence>
<dbReference type="GO" id="GO:0009164">
    <property type="term" value="P:nucleoside catabolic process"/>
    <property type="evidence" value="ECO:0007669"/>
    <property type="project" value="InterPro"/>
</dbReference>
<sequence>MQQHRTVAVIGALDEEVELISQSLQDLTHTHAAGLDIALGDIASASGPIGVAAAVAGMGLVNAASAAQYMIDAFAPEAVIFSGIGGNLSPDLHINDVVLGKTLRYLDSDMALIGQAYPGLSEYHSDPRLMGIASDVLSSMGIHHREGIIASGNRFIEGADRIADVRSQTRADVAEMEGAAVCHVAARNDTPALVIRALSDNADTEYEKFRDFDISEYAHTAARVVVGIIKALS</sequence>
<evidence type="ECO:0000313" key="7">
    <source>
        <dbReference type="EMBL" id="EJD65150.1"/>
    </source>
</evidence>
<dbReference type="GO" id="GO:0019509">
    <property type="term" value="P:L-methionine salvage from methylthioadenosine"/>
    <property type="evidence" value="ECO:0007669"/>
    <property type="project" value="UniProtKB-UniPathway"/>
</dbReference>
<dbReference type="STRING" id="857290.HMPREF9156_00594"/>
<dbReference type="GO" id="GO:0008782">
    <property type="term" value="F:adenosylhomocysteine nucleosidase activity"/>
    <property type="evidence" value="ECO:0007669"/>
    <property type="project" value="UniProtKB-EC"/>
</dbReference>
<protein>
    <recommendedName>
        <fullName evidence="2">adenosylhomocysteine nucleosidase</fullName>
        <ecNumber evidence="2">3.2.2.9</ecNumber>
    </recommendedName>
</protein>
<reference evidence="7 8" key="1">
    <citation type="submission" date="2012-01" db="EMBL/GenBank/DDBJ databases">
        <title>The Genome Sequence of Scardovia wiggsiae F0424.</title>
        <authorList>
            <consortium name="The Broad Institute Genome Sequencing Platform"/>
            <person name="Earl A."/>
            <person name="Ward D."/>
            <person name="Feldgarden M."/>
            <person name="Gevers D."/>
            <person name="Izard J."/>
            <person name="Ganesan A."/>
            <person name="Baranova O.V."/>
            <person name="Blanton J.M."/>
            <person name="Tanner A.C."/>
            <person name="Mathney J."/>
            <person name="Dewhirst F.E."/>
            <person name="Young S.K."/>
            <person name="Zeng Q."/>
            <person name="Gargeya S."/>
            <person name="Fitzgerald M."/>
            <person name="Haas B."/>
            <person name="Abouelleil A."/>
            <person name="Alvarado L."/>
            <person name="Arachchi H.M."/>
            <person name="Berlin A."/>
            <person name="Chapman S.B."/>
            <person name="Gearin G."/>
            <person name="Goldberg J."/>
            <person name="Griggs A."/>
            <person name="Gujja S."/>
            <person name="Hansen M."/>
            <person name="Heiman D."/>
            <person name="Howarth C."/>
            <person name="Larimer J."/>
            <person name="Lui A."/>
            <person name="MacDonald P.J.P."/>
            <person name="McCowen C."/>
            <person name="Montmayeur A."/>
            <person name="Murphy C."/>
            <person name="Neiman D."/>
            <person name="Pearson M."/>
            <person name="Priest M."/>
            <person name="Roberts A."/>
            <person name="Saif S."/>
            <person name="Shea T."/>
            <person name="Sisk P."/>
            <person name="Stolte C."/>
            <person name="Sykes S."/>
            <person name="Wortman J."/>
            <person name="Nusbaum C."/>
            <person name="Birren B."/>
        </authorList>
    </citation>
    <scope>NUCLEOTIDE SEQUENCE [LARGE SCALE GENOMIC DNA]</scope>
    <source>
        <strain evidence="7 8">F0424</strain>
    </source>
</reference>
<comment type="pathway">
    <text evidence="1">Amino-acid biosynthesis; L-methionine biosynthesis via salvage pathway; S-methyl-5-thio-alpha-D-ribose 1-phosphate from S-methyl-5'-thioadenosine (hydrolase route): step 1/2.</text>
</comment>
<feature type="domain" description="Nucleoside phosphorylase" evidence="6">
    <location>
        <begin position="6"/>
        <end position="229"/>
    </location>
</feature>
<name>J0D5A2_9BIFI</name>
<dbReference type="PANTHER" id="PTHR46832">
    <property type="entry name" value="5'-METHYLTHIOADENOSINE/S-ADENOSYLHOMOCYSTEINE NUCLEOSIDASE"/>
    <property type="match status" value="1"/>
</dbReference>
<dbReference type="PANTHER" id="PTHR46832:SF1">
    <property type="entry name" value="5'-METHYLTHIOADENOSINE_S-ADENOSYLHOMOCYSTEINE NUCLEOSIDASE"/>
    <property type="match status" value="1"/>
</dbReference>
<evidence type="ECO:0000256" key="3">
    <source>
        <dbReference type="ARBA" id="ARBA00022605"/>
    </source>
</evidence>
<gene>
    <name evidence="7" type="ORF">HMPREF9156_00594</name>
</gene>
<dbReference type="InterPro" id="IPR010049">
    <property type="entry name" value="MTA_SAH_Nsdase"/>
</dbReference>
<evidence type="ECO:0000256" key="1">
    <source>
        <dbReference type="ARBA" id="ARBA00004945"/>
    </source>
</evidence>
<accession>J0D5A2</accession>
<evidence type="ECO:0000259" key="6">
    <source>
        <dbReference type="Pfam" id="PF01048"/>
    </source>
</evidence>
<comment type="caution">
    <text evidence="7">The sequence shown here is derived from an EMBL/GenBank/DDBJ whole genome shotgun (WGS) entry which is preliminary data.</text>
</comment>
<dbReference type="GO" id="GO:0019284">
    <property type="term" value="P:L-methionine salvage from S-adenosylmethionine"/>
    <property type="evidence" value="ECO:0007669"/>
    <property type="project" value="TreeGrafter"/>
</dbReference>
<dbReference type="Gene3D" id="3.40.50.1580">
    <property type="entry name" value="Nucleoside phosphorylase domain"/>
    <property type="match status" value="1"/>
</dbReference>
<evidence type="ECO:0000256" key="5">
    <source>
        <dbReference type="ARBA" id="ARBA00023167"/>
    </source>
</evidence>
<keyword evidence="4" id="KW-0378">Hydrolase</keyword>
<dbReference type="HOGENOM" id="CLU_031248_2_0_11"/>
<evidence type="ECO:0000256" key="2">
    <source>
        <dbReference type="ARBA" id="ARBA00011974"/>
    </source>
</evidence>
<keyword evidence="3" id="KW-0028">Amino-acid biosynthesis</keyword>
<dbReference type="NCBIfam" id="TIGR01704">
    <property type="entry name" value="MTA_SAH-Nsdase"/>
    <property type="match status" value="1"/>
</dbReference>
<proteinExistence type="predicted"/>
<dbReference type="OrthoDB" id="44283at2"/>
<keyword evidence="8" id="KW-1185">Reference proteome</keyword>
<dbReference type="Proteomes" id="UP000006415">
    <property type="component" value="Unassembled WGS sequence"/>
</dbReference>